<reference evidence="14 15" key="1">
    <citation type="journal article" date="2019" name="Mol. Ecol. Resour.">
        <title>Chromosome-level genome assembly of Triplophysa tibetana, a fish adapted to the harsh high-altitude environment of the Tibetan Plateau.</title>
        <authorList>
            <person name="Yang X."/>
            <person name="Liu H."/>
            <person name="Ma Z."/>
            <person name="Zou Y."/>
            <person name="Zou M."/>
            <person name="Mao Y."/>
            <person name="Li X."/>
            <person name="Wang H."/>
            <person name="Chen T."/>
            <person name="Wang W."/>
            <person name="Yang R."/>
        </authorList>
    </citation>
    <scope>NUCLEOTIDE SEQUENCE [LARGE SCALE GENOMIC DNA]</scope>
    <source>
        <strain evidence="14">TTIB1903HZAU</strain>
        <tissue evidence="14">Muscle</tissue>
    </source>
</reference>
<keyword evidence="5 12" id="KW-0812">Transmembrane</keyword>
<organism evidence="14 15">
    <name type="scientific">Triplophysa tibetana</name>
    <dbReference type="NCBI Taxonomy" id="1572043"/>
    <lineage>
        <taxon>Eukaryota</taxon>
        <taxon>Metazoa</taxon>
        <taxon>Chordata</taxon>
        <taxon>Craniata</taxon>
        <taxon>Vertebrata</taxon>
        <taxon>Euteleostomi</taxon>
        <taxon>Actinopterygii</taxon>
        <taxon>Neopterygii</taxon>
        <taxon>Teleostei</taxon>
        <taxon>Ostariophysi</taxon>
        <taxon>Cypriniformes</taxon>
        <taxon>Nemacheilidae</taxon>
        <taxon>Triplophysa</taxon>
    </lineage>
</organism>
<keyword evidence="13" id="KW-0732">Signal</keyword>
<evidence type="ECO:0000256" key="3">
    <source>
        <dbReference type="ARBA" id="ARBA00022475"/>
    </source>
</evidence>
<accession>A0A5A9NK71</accession>
<protein>
    <recommendedName>
        <fullName evidence="16">Limbin</fullName>
    </recommendedName>
</protein>
<keyword evidence="6 12" id="KW-1133">Transmembrane helix</keyword>
<comment type="caution">
    <text evidence="14">The sequence shown here is derived from an EMBL/GenBank/DDBJ whole genome shotgun (WGS) entry which is preliminary data.</text>
</comment>
<evidence type="ECO:0000256" key="6">
    <source>
        <dbReference type="ARBA" id="ARBA00022989"/>
    </source>
</evidence>
<dbReference type="GO" id="GO:0098797">
    <property type="term" value="C:plasma membrane protein complex"/>
    <property type="evidence" value="ECO:0007669"/>
    <property type="project" value="TreeGrafter"/>
</dbReference>
<dbReference type="InterPro" id="IPR026501">
    <property type="entry name" value="Limbin/EVC"/>
</dbReference>
<evidence type="ECO:0000256" key="9">
    <source>
        <dbReference type="ARBA" id="ARBA00023273"/>
    </source>
</evidence>
<evidence type="ECO:0008006" key="16">
    <source>
        <dbReference type="Google" id="ProtNLM"/>
    </source>
</evidence>
<feature type="chain" id="PRO_5022806017" description="Limbin" evidence="13">
    <location>
        <begin position="20"/>
        <end position="1167"/>
    </location>
</feature>
<gene>
    <name evidence="14" type="ORF">E1301_Tti021616</name>
</gene>
<keyword evidence="15" id="KW-1185">Reference proteome</keyword>
<evidence type="ECO:0000256" key="5">
    <source>
        <dbReference type="ARBA" id="ARBA00022692"/>
    </source>
</evidence>
<proteinExistence type="predicted"/>
<feature type="coiled-coil region" evidence="10">
    <location>
        <begin position="786"/>
        <end position="813"/>
    </location>
</feature>
<comment type="subcellular location">
    <subcellularLocation>
        <location evidence="2">Cell membrane</location>
        <topology evidence="2">Single-pass membrane protein</topology>
    </subcellularLocation>
    <subcellularLocation>
        <location evidence="1">Cytoplasm</location>
        <location evidence="1">Cytoskeleton</location>
        <location evidence="1">Cilium basal body</location>
    </subcellularLocation>
</comment>
<evidence type="ECO:0000256" key="11">
    <source>
        <dbReference type="SAM" id="MobiDB-lite"/>
    </source>
</evidence>
<feature type="compositionally biased region" description="Basic and acidic residues" evidence="11">
    <location>
        <begin position="384"/>
        <end position="398"/>
    </location>
</feature>
<dbReference type="GO" id="GO:0060170">
    <property type="term" value="C:ciliary membrane"/>
    <property type="evidence" value="ECO:0007669"/>
    <property type="project" value="TreeGrafter"/>
</dbReference>
<dbReference type="GO" id="GO:0007224">
    <property type="term" value="P:smoothened signaling pathway"/>
    <property type="evidence" value="ECO:0007669"/>
    <property type="project" value="InterPro"/>
</dbReference>
<dbReference type="AlphaFoldDB" id="A0A5A9NK71"/>
<evidence type="ECO:0000313" key="15">
    <source>
        <dbReference type="Proteomes" id="UP000324632"/>
    </source>
</evidence>
<evidence type="ECO:0000256" key="4">
    <source>
        <dbReference type="ARBA" id="ARBA00022490"/>
    </source>
</evidence>
<dbReference type="InterPro" id="IPR022076">
    <property type="entry name" value="Limbin"/>
</dbReference>
<evidence type="ECO:0000313" key="14">
    <source>
        <dbReference type="EMBL" id="KAA0709808.1"/>
    </source>
</evidence>
<evidence type="ECO:0000256" key="10">
    <source>
        <dbReference type="SAM" id="Coils"/>
    </source>
</evidence>
<name>A0A5A9NK71_9TELE</name>
<dbReference type="Pfam" id="PF12297">
    <property type="entry name" value="EVC2_like"/>
    <property type="match status" value="1"/>
</dbReference>
<evidence type="ECO:0000256" key="8">
    <source>
        <dbReference type="ARBA" id="ARBA00023212"/>
    </source>
</evidence>
<keyword evidence="3" id="KW-1003">Cell membrane</keyword>
<keyword evidence="10" id="KW-0175">Coiled coil</keyword>
<dbReference type="Proteomes" id="UP000324632">
    <property type="component" value="Chromosome 17"/>
</dbReference>
<evidence type="ECO:0000256" key="13">
    <source>
        <dbReference type="SAM" id="SignalP"/>
    </source>
</evidence>
<evidence type="ECO:0000256" key="1">
    <source>
        <dbReference type="ARBA" id="ARBA00004120"/>
    </source>
</evidence>
<keyword evidence="9" id="KW-0966">Cell projection</keyword>
<dbReference type="PANTHER" id="PTHR16795:SF14">
    <property type="entry name" value="LIMBIN"/>
    <property type="match status" value="1"/>
</dbReference>
<keyword evidence="8" id="KW-0206">Cytoskeleton</keyword>
<dbReference type="PANTHER" id="PTHR16795">
    <property type="entry name" value="LIMBIN/ELLIS-VAN CREVELD PROTEIN"/>
    <property type="match status" value="1"/>
</dbReference>
<evidence type="ECO:0000256" key="12">
    <source>
        <dbReference type="SAM" id="Phobius"/>
    </source>
</evidence>
<feature type="signal peptide" evidence="13">
    <location>
        <begin position="1"/>
        <end position="19"/>
    </location>
</feature>
<dbReference type="EMBL" id="SOYY01000017">
    <property type="protein sequence ID" value="KAA0709808.1"/>
    <property type="molecule type" value="Genomic_DNA"/>
</dbReference>
<feature type="region of interest" description="Disordered" evidence="11">
    <location>
        <begin position="378"/>
        <end position="399"/>
    </location>
</feature>
<feature type="transmembrane region" description="Helical" evidence="12">
    <location>
        <begin position="214"/>
        <end position="242"/>
    </location>
</feature>
<sequence length="1167" mass="132026">MCRLLIVSAFLFVARPEDAARVDARVHNRSTSDPDPDKDVGKIQCKKETNSGSSQVRISSVAPVGSWRHRNTRHTSSQNAVKPAFGLTFHKCAQVETGRGLAQVSVMLVITNPAEGSDLSQLCIRDAVSDVTLLQTNGSVQERGYQTFQTDSLPAGSEYVVVYRLSVKGNRKQLLTLPAFLTFSNATQNDIHLFGPVVANFSLTILHEAHQDGAVLFLSFTASFLLMVLLLSVSVGIVNVLLHKSTQHRRRSFCEETGPCQGICDITESANQEAAFEDKFVDIMMLEDSQNMIHALDSLNISTRLRSMFVVEHTRVQMYEGLLVVLLRGVGSAGRLSTQAEQRVLGVVHGQIVGMEGKVQEEHMARMEALAARCNLETQEEMESQQRAHASERSHAERLFQQTQHQEVAEVRALSEKLHKEEQRCLQRRLMARHEHASAQAQRQQALRRRFELHKIFGEELQEATITGELQENTADKLLLQYYGCQDSLEEVLDVLLANQRALLAERHAQRRFLVQSFQNLQAVINDTFSSISDRSTQTDGACGVFQQCPDVQSEVLRVKQDLQDSVSRECRAIRCDIIKRRRRLFSEMVCGHRRQLQGLCEVSEITVGQYLQKWTKLLLNQSTELSELIYHLDKQTAASVQQVTVGLLQDSSAQLKAHVSAVCPGAARLLPLTDALHEKLQSLSEADVCDLQSAQSCIQHIKLQELQRQRNIRDVFREYCSCVCASQRSLSQEHWLRVQLECVKAACCLDHCLVLPHDNPTVTLADPTVTSTTSEMQRRSEVMELKHLQRSMQERMQLMQQTETENDVLQREWSEACVFQEQQMHVCQERVAAFVAALQWEHAEKTAKVTETHSALLKLHTLITQELHDSSDVTHIVHTHCLALEEAELQLQEEESAWEKCLEGRGSAAADEDAFEVDRDRRIADLLQEALYKRQHITQRLTDRVLRGNQTVEYQRDQIQLKRLNTYCQQDLDLSSVLISRAQITVPDLHEVLRLLLPTVPEGELLSLLDVLQPKAGSDSGACVSLADRLRCDLSRPPHHSDRERDRLIKKRQKLGVKLFSGVSSSEDVPDIQQTLKQVQKFPQTPSFTLQPELQITEEAADEIEEAWPNKVSPCEEGHISTDPLFIFRCSSPASTHKHTQTTRTRRKKQNYLNFKKNSVAPQQQT</sequence>
<keyword evidence="7 12" id="KW-0472">Membrane</keyword>
<evidence type="ECO:0000256" key="7">
    <source>
        <dbReference type="ARBA" id="ARBA00023136"/>
    </source>
</evidence>
<evidence type="ECO:0000256" key="2">
    <source>
        <dbReference type="ARBA" id="ARBA00004162"/>
    </source>
</evidence>
<keyword evidence="4" id="KW-0963">Cytoplasm</keyword>